<dbReference type="SMART" id="SM00857">
    <property type="entry name" value="Resolvase"/>
    <property type="match status" value="1"/>
</dbReference>
<dbReference type="RefSeq" id="WP_198731674.1">
    <property type="nucleotide sequence ID" value="NZ_JAEILD010000010.1"/>
</dbReference>
<feature type="non-terminal residue" evidence="4">
    <location>
        <position position="629"/>
    </location>
</feature>
<sequence>MTNPAIDVLSDNPVPSTEPKRLAYSYIRYSSDQQMTKKNGDVGDSVRRQMENQRKAVERYNLHVVDVFEDLGKSAFRGKHRLKGALSLFLASLDEGKIPHGSYFVIESFDRLSRERMTDGLTTVLTILRKGIKIITTDDLKLYDLSIKGKDLEQTIMITVLLERANNESETKSDRQKAKWEGRRERIISGDKKFLSKNLPWWIALDEENGTYSLIPERVAEIKRIFDLLMNQNLGLRSAAAHINQESPLKVVFGKNATDTGWTARGIKRLVETPSIYGSLHLCEYIYDNGKATPDRKSVKMMDDFYPAIFDKEYVETVKAKISSRQNTPSVTRRDKQYYNIYHGLIKCSLCGGNVRFSQKVKYSYLVCRNSEIHLCKYPKTLSIQYERFDEVFFKYAEHYDFDLLIKNGGNQNEQVFKEIAELQETITVEKTKIQKFTEKLFDMFDGEIPPEQEAAMITRNKKVKALQAKVKALQAKVTHGNTDAAAIGDAVKHAKTLCESKNGRLELSNYLSKVVDKIVIDFGKVHGHDRDYIKVLFRNKNFSHHMLVGKTESYSYDSDGEMFLDTLAGVEREDGYYLEIQQSPDWFDVPDFTEQEIAAADEVNKTHVNQNIGQSSDYIGREFQIDEN</sequence>
<name>A0ABS0V8S4_PSEVE</name>
<dbReference type="InterPro" id="IPR011109">
    <property type="entry name" value="DNA_bind_recombinase_dom"/>
</dbReference>
<keyword evidence="5" id="KW-1185">Reference proteome</keyword>
<evidence type="ECO:0000256" key="1">
    <source>
        <dbReference type="ARBA" id="ARBA00023125"/>
    </source>
</evidence>
<dbReference type="Pfam" id="PF07508">
    <property type="entry name" value="Recombinase"/>
    <property type="match status" value="1"/>
</dbReference>
<feature type="domain" description="Resolvase/invertase-type recombinase catalytic" evidence="3">
    <location>
        <begin position="22"/>
        <end position="182"/>
    </location>
</feature>
<dbReference type="PROSITE" id="PS51736">
    <property type="entry name" value="RECOMBINASES_3"/>
    <property type="match status" value="1"/>
</dbReference>
<dbReference type="InterPro" id="IPR038109">
    <property type="entry name" value="DNA_bind_recomb_sf"/>
</dbReference>
<evidence type="ECO:0000313" key="4">
    <source>
        <dbReference type="EMBL" id="MBI6647897.1"/>
    </source>
</evidence>
<dbReference type="Pfam" id="PF00239">
    <property type="entry name" value="Resolvase"/>
    <property type="match status" value="1"/>
</dbReference>
<gene>
    <name evidence="4" type="ORF">YA0849_02535</name>
</gene>
<evidence type="ECO:0000313" key="5">
    <source>
        <dbReference type="Proteomes" id="UP000614123"/>
    </source>
</evidence>
<dbReference type="InterPro" id="IPR036162">
    <property type="entry name" value="Resolvase-like_N_sf"/>
</dbReference>
<proteinExistence type="predicted"/>
<dbReference type="Proteomes" id="UP000614123">
    <property type="component" value="Unassembled WGS sequence"/>
</dbReference>
<dbReference type="Gene3D" id="3.90.1750.20">
    <property type="entry name" value="Putative Large Serine Recombinase, Chain B, Domain 2"/>
    <property type="match status" value="1"/>
</dbReference>
<reference evidence="4 5" key="1">
    <citation type="submission" date="2020-12" db="EMBL/GenBank/DDBJ databases">
        <title>Comparative genomic insights into the epidemiology and virulence of plant pathogenic Pseudomonads from Turkey.</title>
        <authorList>
            <person name="Dillon M."/>
            <person name="Ruiz-Bedoya T."/>
            <person name="Bendalovic-Torma C."/>
            <person name="Guttman K.M."/>
            <person name="Kwak H."/>
            <person name="Middleton M.A."/>
            <person name="Wang P.W."/>
            <person name="Horuz S."/>
            <person name="Aysan Y."/>
            <person name="Guttman D.S."/>
        </authorList>
    </citation>
    <scope>NUCLEOTIDE SEQUENCE [LARGE SCALE GENOMIC DNA]</scope>
    <source>
        <strain evidence="4 5">S4_EA_3a</strain>
    </source>
</reference>
<dbReference type="PANTHER" id="PTHR30461">
    <property type="entry name" value="DNA-INVERTASE FROM LAMBDOID PROPHAGE"/>
    <property type="match status" value="1"/>
</dbReference>
<comment type="caution">
    <text evidence="4">The sequence shown here is derived from an EMBL/GenBank/DDBJ whole genome shotgun (WGS) entry which is preliminary data.</text>
</comment>
<dbReference type="PANTHER" id="PTHR30461:SF2">
    <property type="entry name" value="SERINE RECOMBINASE PINE-RELATED"/>
    <property type="match status" value="1"/>
</dbReference>
<keyword evidence="2" id="KW-0233">DNA recombination</keyword>
<dbReference type="SUPFAM" id="SSF53041">
    <property type="entry name" value="Resolvase-like"/>
    <property type="match status" value="1"/>
</dbReference>
<organism evidence="4 5">
    <name type="scientific">Pseudomonas veronii</name>
    <dbReference type="NCBI Taxonomy" id="76761"/>
    <lineage>
        <taxon>Bacteria</taxon>
        <taxon>Pseudomonadati</taxon>
        <taxon>Pseudomonadota</taxon>
        <taxon>Gammaproteobacteria</taxon>
        <taxon>Pseudomonadales</taxon>
        <taxon>Pseudomonadaceae</taxon>
        <taxon>Pseudomonas</taxon>
    </lineage>
</organism>
<accession>A0ABS0V8S4</accession>
<evidence type="ECO:0000256" key="2">
    <source>
        <dbReference type="ARBA" id="ARBA00023172"/>
    </source>
</evidence>
<dbReference type="CDD" id="cd00338">
    <property type="entry name" value="Ser_Recombinase"/>
    <property type="match status" value="1"/>
</dbReference>
<dbReference type="Gene3D" id="3.40.50.1390">
    <property type="entry name" value="Resolvase, N-terminal catalytic domain"/>
    <property type="match status" value="1"/>
</dbReference>
<evidence type="ECO:0000259" key="3">
    <source>
        <dbReference type="PROSITE" id="PS51736"/>
    </source>
</evidence>
<dbReference type="InterPro" id="IPR006119">
    <property type="entry name" value="Resolv_N"/>
</dbReference>
<dbReference type="InterPro" id="IPR050639">
    <property type="entry name" value="SSR_resolvase"/>
</dbReference>
<keyword evidence="1" id="KW-0238">DNA-binding</keyword>
<dbReference type="EMBL" id="JAEILD010000010">
    <property type="protein sequence ID" value="MBI6647897.1"/>
    <property type="molecule type" value="Genomic_DNA"/>
</dbReference>
<protein>
    <submittedName>
        <fullName evidence="4">Recombinase family protein</fullName>
    </submittedName>
</protein>